<keyword evidence="4" id="KW-0804">Transcription</keyword>
<gene>
    <name evidence="6" type="ORF">DFR37_11053</name>
</gene>
<evidence type="ECO:0000256" key="1">
    <source>
        <dbReference type="ARBA" id="ARBA00009437"/>
    </source>
</evidence>
<dbReference type="InterPro" id="IPR036390">
    <property type="entry name" value="WH_DNA-bd_sf"/>
</dbReference>
<keyword evidence="7" id="KW-1185">Reference proteome</keyword>
<comment type="caution">
    <text evidence="6">The sequence shown here is derived from an EMBL/GenBank/DDBJ whole genome shotgun (WGS) entry which is preliminary data.</text>
</comment>
<evidence type="ECO:0000256" key="2">
    <source>
        <dbReference type="ARBA" id="ARBA00023015"/>
    </source>
</evidence>
<protein>
    <submittedName>
        <fullName evidence="6">DNA-binding transcriptional LysR family regulator</fullName>
    </submittedName>
</protein>
<evidence type="ECO:0000256" key="3">
    <source>
        <dbReference type="ARBA" id="ARBA00023125"/>
    </source>
</evidence>
<dbReference type="AlphaFoldDB" id="A0A366H632"/>
<dbReference type="PANTHER" id="PTHR30346">
    <property type="entry name" value="TRANSCRIPTIONAL DUAL REGULATOR HCAR-RELATED"/>
    <property type="match status" value="1"/>
</dbReference>
<dbReference type="SUPFAM" id="SSF46785">
    <property type="entry name" value="Winged helix' DNA-binding domain"/>
    <property type="match status" value="1"/>
</dbReference>
<evidence type="ECO:0000313" key="7">
    <source>
        <dbReference type="Proteomes" id="UP000253628"/>
    </source>
</evidence>
<dbReference type="Pfam" id="PF03466">
    <property type="entry name" value="LysR_substrate"/>
    <property type="match status" value="1"/>
</dbReference>
<sequence length="317" mass="35598">MQRRPCPEILEALMELRHLRCFIALAEELHFTRAAERLHIEQSPLSRSIKELEDELGVVLFDRNRRGTLLTSAGTTFLQDVRRIFIILEQARDNVTAVAAGFRGSIRIAISDGAVGPQLSEFLALCRKEDPDVEIRMSEMPLAEQLRGLRSGDVAIGFAHTADVGGDIIAEPVWREPLVLIVPARHPLLVYRDVPLHELKHYPLVLCDPQMCEGYSRELERLLRPLEVEPNVVEHVSSLDMMLTLVSAGYGIGFTTSTRFGLCRRSEVVIRPLAGDSAVMTTYLLRHANTDLSALLDRFIFRLRACATDQGYSLTQT</sequence>
<dbReference type="GO" id="GO:0032993">
    <property type="term" value="C:protein-DNA complex"/>
    <property type="evidence" value="ECO:0007669"/>
    <property type="project" value="TreeGrafter"/>
</dbReference>
<dbReference type="Gene3D" id="3.40.190.10">
    <property type="entry name" value="Periplasmic binding protein-like II"/>
    <property type="match status" value="2"/>
</dbReference>
<dbReference type="PRINTS" id="PR00039">
    <property type="entry name" value="HTHLYSR"/>
</dbReference>
<dbReference type="CDD" id="cd08414">
    <property type="entry name" value="PBP2_LTTR_aromatics_like"/>
    <property type="match status" value="1"/>
</dbReference>
<keyword evidence="3 6" id="KW-0238">DNA-binding</keyword>
<dbReference type="SUPFAM" id="SSF53850">
    <property type="entry name" value="Periplasmic binding protein-like II"/>
    <property type="match status" value="1"/>
</dbReference>
<dbReference type="Pfam" id="PF00126">
    <property type="entry name" value="HTH_1"/>
    <property type="match status" value="1"/>
</dbReference>
<proteinExistence type="inferred from homology"/>
<dbReference type="PROSITE" id="PS50931">
    <property type="entry name" value="HTH_LYSR"/>
    <property type="match status" value="1"/>
</dbReference>
<dbReference type="InterPro" id="IPR000847">
    <property type="entry name" value="LysR_HTH_N"/>
</dbReference>
<dbReference type="GO" id="GO:0003677">
    <property type="term" value="F:DNA binding"/>
    <property type="evidence" value="ECO:0007669"/>
    <property type="project" value="UniProtKB-KW"/>
</dbReference>
<dbReference type="Gene3D" id="1.10.10.10">
    <property type="entry name" value="Winged helix-like DNA-binding domain superfamily/Winged helix DNA-binding domain"/>
    <property type="match status" value="1"/>
</dbReference>
<accession>A0A366H632</accession>
<dbReference type="Proteomes" id="UP000253628">
    <property type="component" value="Unassembled WGS sequence"/>
</dbReference>
<evidence type="ECO:0000259" key="5">
    <source>
        <dbReference type="PROSITE" id="PS50931"/>
    </source>
</evidence>
<evidence type="ECO:0000313" key="6">
    <source>
        <dbReference type="EMBL" id="RBP37104.1"/>
    </source>
</evidence>
<comment type="similarity">
    <text evidence="1">Belongs to the LysR transcriptional regulatory family.</text>
</comment>
<dbReference type="PANTHER" id="PTHR30346:SF0">
    <property type="entry name" value="HCA OPERON TRANSCRIPTIONAL ACTIVATOR HCAR"/>
    <property type="match status" value="1"/>
</dbReference>
<name>A0A366H632_9BURK</name>
<keyword evidence="2" id="KW-0805">Transcription regulation</keyword>
<dbReference type="InterPro" id="IPR005119">
    <property type="entry name" value="LysR_subst-bd"/>
</dbReference>
<feature type="domain" description="HTH lysR-type" evidence="5">
    <location>
        <begin position="14"/>
        <end position="71"/>
    </location>
</feature>
<dbReference type="EMBL" id="QNRQ01000010">
    <property type="protein sequence ID" value="RBP37104.1"/>
    <property type="molecule type" value="Genomic_DNA"/>
</dbReference>
<dbReference type="GO" id="GO:0003700">
    <property type="term" value="F:DNA-binding transcription factor activity"/>
    <property type="evidence" value="ECO:0007669"/>
    <property type="project" value="InterPro"/>
</dbReference>
<reference evidence="6 7" key="1">
    <citation type="submission" date="2018-06" db="EMBL/GenBank/DDBJ databases">
        <title>Genomic Encyclopedia of Type Strains, Phase IV (KMG-IV): sequencing the most valuable type-strain genomes for metagenomic binning, comparative biology and taxonomic classification.</title>
        <authorList>
            <person name="Goeker M."/>
        </authorList>
    </citation>
    <scope>NUCLEOTIDE SEQUENCE [LARGE SCALE GENOMIC DNA]</scope>
    <source>
        <strain evidence="6 7">DSM 25520</strain>
    </source>
</reference>
<evidence type="ECO:0000256" key="4">
    <source>
        <dbReference type="ARBA" id="ARBA00023163"/>
    </source>
</evidence>
<organism evidence="6 7">
    <name type="scientific">Eoetvoesiella caeni</name>
    <dbReference type="NCBI Taxonomy" id="645616"/>
    <lineage>
        <taxon>Bacteria</taxon>
        <taxon>Pseudomonadati</taxon>
        <taxon>Pseudomonadota</taxon>
        <taxon>Betaproteobacteria</taxon>
        <taxon>Burkholderiales</taxon>
        <taxon>Alcaligenaceae</taxon>
        <taxon>Eoetvoesiella</taxon>
    </lineage>
</organism>
<dbReference type="FunFam" id="1.10.10.10:FF:000001">
    <property type="entry name" value="LysR family transcriptional regulator"/>
    <property type="match status" value="1"/>
</dbReference>
<dbReference type="InterPro" id="IPR036388">
    <property type="entry name" value="WH-like_DNA-bd_sf"/>
</dbReference>